<comment type="caution">
    <text evidence="4">The sequence shown here is derived from an EMBL/GenBank/DDBJ whole genome shotgun (WGS) entry which is preliminary data.</text>
</comment>
<keyword evidence="5" id="KW-1185">Reference proteome</keyword>
<dbReference type="AlphaFoldDB" id="A0A9W8A058"/>
<protein>
    <recommendedName>
        <fullName evidence="3">Tubulin-specific chaperone A</fullName>
    </recommendedName>
</protein>
<dbReference type="InterPro" id="IPR036126">
    <property type="entry name" value="TBCA_sf"/>
</dbReference>
<dbReference type="GO" id="GO:0005874">
    <property type="term" value="C:microtubule"/>
    <property type="evidence" value="ECO:0007669"/>
    <property type="project" value="UniProtKB-KW"/>
</dbReference>
<dbReference type="EMBL" id="JANBPU010000022">
    <property type="protein sequence ID" value="KAJ1919768.1"/>
    <property type="molecule type" value="Genomic_DNA"/>
</dbReference>
<sequence length="115" mass="13181">MSEVRSLNIKTGVVKRLSKDREQYIKDEKAQRLKVEKMENDKADFYDIKQQKEVLKEDRVMIEDSHKRLEAAVQDLTNLLSVYPEEGDEDLTKAIIEAKTALQKAQVAIGSTISD</sequence>
<name>A0A9W8A058_9FUNG</name>
<dbReference type="PANTHER" id="PTHR21500:SF0">
    <property type="entry name" value="TUBULIN-SPECIFIC CHAPERONE A"/>
    <property type="match status" value="1"/>
</dbReference>
<dbReference type="GO" id="GO:0048487">
    <property type="term" value="F:beta-tubulin binding"/>
    <property type="evidence" value="ECO:0007669"/>
    <property type="project" value="InterPro"/>
</dbReference>
<proteinExistence type="inferred from homology"/>
<gene>
    <name evidence="4" type="ORF">H4219_001798</name>
</gene>
<comment type="similarity">
    <text evidence="1 3">Belongs to the TBCA family.</text>
</comment>
<comment type="subcellular location">
    <subcellularLocation>
        <location evidence="3">Cytoplasm</location>
        <location evidence="3">Cytoskeleton</location>
    </subcellularLocation>
</comment>
<comment type="subunit">
    <text evidence="3">Supercomplex made of cofactors A to E. Cofactors A and D function by capturing and stabilizing tubulin in a quasi-native conformation. Cofactor E binds to the cofactor D-tubulin complex; interaction with cofactor C then causes the release of tubulin polypeptides that are committed to the native state.</text>
</comment>
<dbReference type="OrthoDB" id="296187at2759"/>
<dbReference type="Gene3D" id="1.20.58.90">
    <property type="match status" value="1"/>
</dbReference>
<keyword evidence="3" id="KW-0493">Microtubule</keyword>
<evidence type="ECO:0000256" key="1">
    <source>
        <dbReference type="ARBA" id="ARBA00006806"/>
    </source>
</evidence>
<dbReference type="Pfam" id="PF02970">
    <property type="entry name" value="TBCA"/>
    <property type="match status" value="1"/>
</dbReference>
<evidence type="ECO:0000313" key="4">
    <source>
        <dbReference type="EMBL" id="KAJ1919768.1"/>
    </source>
</evidence>
<dbReference type="Proteomes" id="UP001150538">
    <property type="component" value="Unassembled WGS sequence"/>
</dbReference>
<dbReference type="GO" id="GO:0005829">
    <property type="term" value="C:cytosol"/>
    <property type="evidence" value="ECO:0007669"/>
    <property type="project" value="TreeGrafter"/>
</dbReference>
<keyword evidence="2 3" id="KW-0143">Chaperone</keyword>
<keyword evidence="3" id="KW-0206">Cytoskeleton</keyword>
<evidence type="ECO:0000313" key="5">
    <source>
        <dbReference type="Proteomes" id="UP001150538"/>
    </source>
</evidence>
<dbReference type="PANTHER" id="PTHR21500">
    <property type="entry name" value="TUBULIN-SPECIFIC CHAPERONE A"/>
    <property type="match status" value="1"/>
</dbReference>
<evidence type="ECO:0000256" key="3">
    <source>
        <dbReference type="RuleBase" id="RU364030"/>
    </source>
</evidence>
<dbReference type="InterPro" id="IPR004226">
    <property type="entry name" value="TBCA"/>
</dbReference>
<evidence type="ECO:0000256" key="2">
    <source>
        <dbReference type="ARBA" id="ARBA00023186"/>
    </source>
</evidence>
<accession>A0A9W8A058</accession>
<keyword evidence="3" id="KW-0963">Cytoplasm</keyword>
<dbReference type="GO" id="GO:0007023">
    <property type="term" value="P:post-chaperonin tubulin folding pathway"/>
    <property type="evidence" value="ECO:0007669"/>
    <property type="project" value="UniProtKB-UniRule"/>
</dbReference>
<reference evidence="4" key="1">
    <citation type="submission" date="2022-07" db="EMBL/GenBank/DDBJ databases">
        <title>Phylogenomic reconstructions and comparative analyses of Kickxellomycotina fungi.</title>
        <authorList>
            <person name="Reynolds N.K."/>
            <person name="Stajich J.E."/>
            <person name="Barry K."/>
            <person name="Grigoriev I.V."/>
            <person name="Crous P."/>
            <person name="Smith M.E."/>
        </authorList>
    </citation>
    <scope>NUCLEOTIDE SEQUENCE</scope>
    <source>
        <strain evidence="4">NBRC 100468</strain>
    </source>
</reference>
<dbReference type="GO" id="GO:0007021">
    <property type="term" value="P:tubulin complex assembly"/>
    <property type="evidence" value="ECO:0007669"/>
    <property type="project" value="UniProtKB-UniRule"/>
</dbReference>
<organism evidence="4 5">
    <name type="scientific">Mycoemilia scoparia</name>
    <dbReference type="NCBI Taxonomy" id="417184"/>
    <lineage>
        <taxon>Eukaryota</taxon>
        <taxon>Fungi</taxon>
        <taxon>Fungi incertae sedis</taxon>
        <taxon>Zoopagomycota</taxon>
        <taxon>Kickxellomycotina</taxon>
        <taxon>Kickxellomycetes</taxon>
        <taxon>Kickxellales</taxon>
        <taxon>Kickxellaceae</taxon>
        <taxon>Mycoemilia</taxon>
    </lineage>
</organism>
<dbReference type="SUPFAM" id="SSF46988">
    <property type="entry name" value="Tubulin chaperone cofactor A"/>
    <property type="match status" value="1"/>
</dbReference>